<keyword evidence="3" id="KW-0677">Repeat</keyword>
<dbReference type="Gene3D" id="2.130.10.10">
    <property type="entry name" value="YVTN repeat-like/Quinoprotein amine dehydrogenase"/>
    <property type="match status" value="3"/>
</dbReference>
<dbReference type="SUPFAM" id="SSF50998">
    <property type="entry name" value="Quinoprotein alcohol dehydrogenase-like"/>
    <property type="match status" value="1"/>
</dbReference>
<feature type="chain" id="PRO_5044659863" evidence="6">
    <location>
        <begin position="23"/>
        <end position="1464"/>
    </location>
</feature>
<dbReference type="PANTHER" id="PTHR44099">
    <property type="entry name" value="RABCONNECTIN-3B, ISOFORM A"/>
    <property type="match status" value="1"/>
</dbReference>
<keyword evidence="2 4" id="KW-0853">WD repeat</keyword>
<feature type="signal peptide" evidence="6">
    <location>
        <begin position="1"/>
        <end position="22"/>
    </location>
</feature>
<organism evidence="7">
    <name type="scientific">Apis mellifera</name>
    <name type="common">Honeybee</name>
    <dbReference type="NCBI Taxonomy" id="7460"/>
    <lineage>
        <taxon>Eukaryota</taxon>
        <taxon>Metazoa</taxon>
        <taxon>Ecdysozoa</taxon>
        <taxon>Arthropoda</taxon>
        <taxon>Hexapoda</taxon>
        <taxon>Insecta</taxon>
        <taxon>Pterygota</taxon>
        <taxon>Neoptera</taxon>
        <taxon>Endopterygota</taxon>
        <taxon>Hymenoptera</taxon>
        <taxon>Apocrita</taxon>
        <taxon>Aculeata</taxon>
        <taxon>Apoidea</taxon>
        <taxon>Anthophila</taxon>
        <taxon>Apidae</taxon>
        <taxon>Apis</taxon>
    </lineage>
</organism>
<dbReference type="GO" id="GO:0005737">
    <property type="term" value="C:cytoplasm"/>
    <property type="evidence" value="ECO:0007669"/>
    <property type="project" value="TreeGrafter"/>
</dbReference>
<sequence length="1464" mass="162231">MTAGTSLVVPIVLWGRIAPTHCISCIYLSRDQKTLVTGCYDGQICLWQVDPETLKMTPRCLLVGHTAPIMCLSRASVIMEQNFIVSSSESGEMCTWDLVDGKCREAVKLSSVHTQMLPYVSAGGEDVRLFCSGYYPEVLVMDPFSLEVLFTLSSRVHPDWISALHVLRPAKRKGRFYVHTNDVVLALTTTGMVKVWTLLGHENRNSEPLYEHESKQIRCLNALAMTCCPYNQRTVLIVCSKHWQIYDAGDFSLLCSITAPCGERWMSGDFLAADRVILWSDEGHGYLYKLPAKILVYLESKLKGKALSSSVADNKNFHSAGVEYDQPYLYCTLMQPGDKPLSCPPAMRLVTVQKQSKILKYLLRGDSEGIVLWTVPEITTQQLTQICQNDCSIPLSLPPAVKTSITAAWEEMKPSPVGILDQLDSGDVHGIKLTASIYLPQQSRLVVGREDGSIIIVPATQTVMLHLLHGNHQQYDDWPPHQVLLGHSGRVNCLLYPHGAASRYDRTHLVSGSVDFAVCLWDLYAGTLIHRFCVHAGEITQLMVPPDNCSPRIQKCVCSVASDHSVTLLSLAERKCVVLASRHLFPVVTIKWRPLDDFMIVGCSDGAVYVWQMETGHLDRVLHGIIAEEVLYACDENTMAASGGSATGGELGLANPAVHFFRGLRHRNLSAIRHATQRGLHQLQQLHGGQGVDHGNQIKAKGTPLMIQGFRSNPKDPESHILFFDIEALIVQLLSDEYGAMSPGSLEAQGLISASEYQKVAALTQSASPDAHKKIAGDNWNNNDAMKNNLKRNGAFNEPNATMEVAQLILSLLHAWGIDPDLDRVCEGKLGLLRPMVPVSFGVLSKGGYMSLLLPTWQTQLEPIGEPATQLEQRLPAELVRQERLTRAFTARAHWELSTTLTSNHLLAVVALANTLMSMNNATFVPEQERNRIMHRPGNRSTINWNKAEEENEEIYTAQQAQIKQGWSLLATLHCVLLPDKIVSQSGIKTFKRPQVEMMARRWQHQCLEIREAAQALLLAELGRMGPKGRKTLVDSWSQYLPMYSTQEPIAPQSQNQSPPAPGSPIPPSESHTEEEDEEEELAEAEINVARKPSSVAELKRKQTTAVVLLGVIGAEFGQDVTTTNQKRDNEQRRKSSIVEGFGIGNNNLARHTSMALTHLLHAPHSPKLPLHTALRRAAIDLIGRGFTVWEPYLDVSKVLLGLLEMCCDADKLVPNMTYGLPLTPQADTCRTARHALTLIATARPAAFITTMAREVARYNTLQQNAQTLNVNMSASVLVKAKPEILRIVEQLIDKMQSEMSDLLVEVMDIILHCLDPGHLKTKPLNDVFPAVCRFNQVSHCPATRRIAVGSRNGQLALYELRGNVKCQTVPAHTSSVTALAFSPEGKFLVSYSCTENKLCFWQQTSSGMFGLGNSQTRCVKSYSTAPINDVARLNPMRLARLIWINNRTVTLMLADGSETRFNV</sequence>
<reference evidence="8" key="3">
    <citation type="submission" date="2025-05" db="UniProtKB">
        <authorList>
            <consortium name="RefSeq"/>
        </authorList>
    </citation>
    <scope>NUCLEOTIDE SEQUENCE [LARGE SCALE GENOMIC DNA]</scope>
    <source>
        <strain evidence="8">DH4</strain>
    </source>
</reference>
<evidence type="ECO:0000313" key="7">
    <source>
        <dbReference type="EnsemblMetazoa" id="XP_016769052"/>
    </source>
</evidence>
<keyword evidence="8" id="KW-1185">Reference proteome</keyword>
<dbReference type="Proteomes" id="UP000005203">
    <property type="component" value="Linkage group LG1"/>
</dbReference>
<evidence type="ECO:0000256" key="5">
    <source>
        <dbReference type="SAM" id="MobiDB-lite"/>
    </source>
</evidence>
<dbReference type="PANTHER" id="PTHR44099:SF4">
    <property type="entry name" value="RABCONNECTIN-3B, ISOFORM A"/>
    <property type="match status" value="1"/>
</dbReference>
<dbReference type="InterPro" id="IPR036322">
    <property type="entry name" value="WD40_repeat_dom_sf"/>
</dbReference>
<dbReference type="InterPro" id="IPR011047">
    <property type="entry name" value="Quinoprotein_ADH-like_sf"/>
</dbReference>
<evidence type="ECO:0000256" key="6">
    <source>
        <dbReference type="SAM" id="SignalP"/>
    </source>
</evidence>
<dbReference type="SMART" id="SM00320">
    <property type="entry name" value="WD40"/>
    <property type="match status" value="8"/>
</dbReference>
<keyword evidence="6" id="KW-0732">Signal</keyword>
<dbReference type="GeneID" id="412288"/>
<feature type="compositionally biased region" description="Pro residues" evidence="5">
    <location>
        <begin position="1059"/>
        <end position="1068"/>
    </location>
</feature>
<dbReference type="Pfam" id="PF00400">
    <property type="entry name" value="WD40"/>
    <property type="match status" value="3"/>
</dbReference>
<reference evidence="9" key="2">
    <citation type="submission" date="2025-04" db="UniProtKB">
        <authorList>
            <consortium name="RefSeq"/>
        </authorList>
    </citation>
    <scope>IDENTIFICATION</scope>
    <source>
        <strain evidence="9">DH4</strain>
        <tissue evidence="9">Whole body</tissue>
    </source>
</reference>
<evidence type="ECO:0000313" key="8">
    <source>
        <dbReference type="Proteomes" id="UP000005203"/>
    </source>
</evidence>
<accession>A0A7M7IGK2</accession>
<evidence type="ECO:0000256" key="3">
    <source>
        <dbReference type="ARBA" id="ARBA00022737"/>
    </source>
</evidence>
<dbReference type="PROSITE" id="PS50082">
    <property type="entry name" value="WD_REPEATS_2"/>
    <property type="match status" value="1"/>
</dbReference>
<gene>
    <name evidence="9" type="primary">LOC412288</name>
</gene>
<feature type="repeat" description="WD" evidence="4">
    <location>
        <begin position="580"/>
        <end position="621"/>
    </location>
</feature>
<dbReference type="CTD" id="31155"/>
<keyword evidence="1" id="KW-0597">Phosphoprotein</keyword>
<dbReference type="OrthoDB" id="338622at2759"/>
<feature type="region of interest" description="Disordered" evidence="5">
    <location>
        <begin position="1050"/>
        <end position="1084"/>
    </location>
</feature>
<evidence type="ECO:0000256" key="4">
    <source>
        <dbReference type="PROSITE-ProRule" id="PRU00221"/>
    </source>
</evidence>
<reference evidence="7" key="1">
    <citation type="submission" date="2021-01" db="UniProtKB">
        <authorList>
            <consortium name="EnsemblMetazoa"/>
        </authorList>
    </citation>
    <scope>IDENTIFICATION</scope>
    <source>
        <strain evidence="7">DH4</strain>
    </source>
</reference>
<evidence type="ECO:0000313" key="9">
    <source>
        <dbReference type="RefSeq" id="XP_016769052.2"/>
    </source>
</evidence>
<dbReference type="EnsemblMetazoa" id="XM_016913563">
    <property type="protein sequence ID" value="XP_016769052"/>
    <property type="gene ID" value="LOC412288"/>
</dbReference>
<dbReference type="SUPFAM" id="SSF50978">
    <property type="entry name" value="WD40 repeat-like"/>
    <property type="match status" value="1"/>
</dbReference>
<protein>
    <submittedName>
        <fullName evidence="9">WD repeat-containing protein 7 isoform X14</fullName>
    </submittedName>
</protein>
<dbReference type="InterPro" id="IPR001680">
    <property type="entry name" value="WD40_rpt"/>
</dbReference>
<name>A0A7M7IGK2_APIME</name>
<proteinExistence type="predicted"/>
<evidence type="ECO:0000256" key="1">
    <source>
        <dbReference type="ARBA" id="ARBA00022553"/>
    </source>
</evidence>
<dbReference type="FunFam" id="2.130.10.10:FF:000247">
    <property type="entry name" value="WD repeat-containing protein 72"/>
    <property type="match status" value="1"/>
</dbReference>
<dbReference type="RefSeq" id="XP_016769052.2">
    <property type="nucleotide sequence ID" value="XM_016913563.2"/>
</dbReference>
<dbReference type="InterPro" id="IPR049916">
    <property type="entry name" value="WDR72-like"/>
</dbReference>
<feature type="compositionally biased region" description="Acidic residues" evidence="5">
    <location>
        <begin position="1073"/>
        <end position="1084"/>
    </location>
</feature>
<dbReference type="InterPro" id="IPR015943">
    <property type="entry name" value="WD40/YVTN_repeat-like_dom_sf"/>
</dbReference>
<evidence type="ECO:0000256" key="2">
    <source>
        <dbReference type="ARBA" id="ARBA00022574"/>
    </source>
</evidence>
<accession>A0A8B7KL53</accession>